<dbReference type="PRINTS" id="PR00785">
    <property type="entry name" value="NCTRNSLOCATR"/>
</dbReference>
<dbReference type="InterPro" id="IPR011598">
    <property type="entry name" value="bHLH_dom"/>
</dbReference>
<comment type="subcellular location">
    <subcellularLocation>
        <location evidence="1">Cytoplasm</location>
        <location evidence="1">Cytosol</location>
    </subcellularLocation>
</comment>
<keyword evidence="6" id="KW-0227">DNA damage</keyword>
<evidence type="ECO:0000259" key="17">
    <source>
        <dbReference type="PROSITE" id="PS50112"/>
    </source>
</evidence>
<proteinExistence type="predicted"/>
<feature type="domain" description="PAS" evidence="17">
    <location>
        <begin position="82"/>
        <end position="130"/>
    </location>
</feature>
<dbReference type="SUPFAM" id="SSF55785">
    <property type="entry name" value="PYP-like sensor domain (PAS domain)"/>
    <property type="match status" value="2"/>
</dbReference>
<dbReference type="PROSITE" id="PS50112">
    <property type="entry name" value="PAS"/>
    <property type="match status" value="2"/>
</dbReference>
<dbReference type="GO" id="GO:0032922">
    <property type="term" value="P:circadian regulation of gene expression"/>
    <property type="evidence" value="ECO:0007669"/>
    <property type="project" value="InterPro"/>
</dbReference>
<feature type="compositionally biased region" description="Basic and acidic residues" evidence="16">
    <location>
        <begin position="1"/>
        <end position="10"/>
    </location>
</feature>
<evidence type="ECO:0000256" key="8">
    <source>
        <dbReference type="ARBA" id="ARBA00023015"/>
    </source>
</evidence>
<keyword evidence="20" id="KW-1185">Reference proteome</keyword>
<dbReference type="CDD" id="cd00130">
    <property type="entry name" value="PAS"/>
    <property type="match status" value="2"/>
</dbReference>
<sequence>MEEDEKDKAKRVSRNKSEKKRRDQFNVLIKELGTMLPGNTRKMDKSTILQKSIDFLCKHKEITAQSESSEIRQDWKPAFLSNEEFTQLMLEALDGFFIAIMTDGNIIYVSESVTSLLEHLPADLMDQNLLNFLPLGEHSDVYKALSTHAADPESHGSDYLKTKNQLEFCCHMLRGAIDPKEPPVYENVKFIGNFKSLNNVPNMTRNGLAGVLQRSLQPAFDDQVCFVATVRLAKPQFIKEMCTVEEPNEEFTSRHSLEWKFLFLDHRAPPIIGYLPFEVLGTSGYDYYHVDDLEILAKCHEHLMQYGKGKSCYYRFLTKGQQWIWLQTHYYITYHQWNSRPEFIVCTHTVVSYAEVRAEQRRELGIEESAPEVTADKVTHSPMLSSRSCSPSSWGRPPCNVLEFPPPPPPPQVSAMQHLKEQLEQRTRLIQANIQRQQEELRHIQDQLQRVQGPAVQVPVPASPPPPPLWPHGLNTVLNSKALTPWPQMFLQPPQGASMNVQLPPVGSVQQTTTLTNQIQQIQPSAATHTGSQQITIQPPPQPTQQTLQQHPNTLAQVHTHTHTHTQQCDALLHTCV</sequence>
<evidence type="ECO:0000256" key="9">
    <source>
        <dbReference type="ARBA" id="ARBA00023108"/>
    </source>
</evidence>
<feature type="domain" description="BHLH" evidence="18">
    <location>
        <begin position="9"/>
        <end position="59"/>
    </location>
</feature>
<organism evidence="19 20">
    <name type="scientific">Gadus morhua</name>
    <name type="common">Atlantic cod</name>
    <dbReference type="NCBI Taxonomy" id="8049"/>
    <lineage>
        <taxon>Eukaryota</taxon>
        <taxon>Metazoa</taxon>
        <taxon>Chordata</taxon>
        <taxon>Craniata</taxon>
        <taxon>Vertebrata</taxon>
        <taxon>Euteleostomi</taxon>
        <taxon>Actinopterygii</taxon>
        <taxon>Neopterygii</taxon>
        <taxon>Teleostei</taxon>
        <taxon>Neoteleostei</taxon>
        <taxon>Acanthomorphata</taxon>
        <taxon>Zeiogadaria</taxon>
        <taxon>Gadariae</taxon>
        <taxon>Gadiformes</taxon>
        <taxon>Gadoidei</taxon>
        <taxon>Gadidae</taxon>
        <taxon>Gadus</taxon>
    </lineage>
</organism>
<dbReference type="InterPro" id="IPR001067">
    <property type="entry name" value="Nuc_translocat"/>
</dbReference>
<evidence type="ECO:0000256" key="14">
    <source>
        <dbReference type="ARBA" id="ARBA00040572"/>
    </source>
</evidence>
<keyword evidence="15" id="KW-0175">Coiled coil</keyword>
<evidence type="ECO:0000256" key="7">
    <source>
        <dbReference type="ARBA" id="ARBA00022843"/>
    </source>
</evidence>
<dbReference type="SMART" id="SM00091">
    <property type="entry name" value="PAS"/>
    <property type="match status" value="2"/>
</dbReference>
<name>A0A8C5BMW4_GADMO</name>
<keyword evidence="11" id="KW-0010">Activator</keyword>
<dbReference type="GO" id="GO:0046983">
    <property type="term" value="F:protein dimerization activity"/>
    <property type="evidence" value="ECO:0007669"/>
    <property type="project" value="InterPro"/>
</dbReference>
<dbReference type="InterPro" id="IPR001610">
    <property type="entry name" value="PAC"/>
</dbReference>
<evidence type="ECO:0000256" key="10">
    <source>
        <dbReference type="ARBA" id="ARBA00023125"/>
    </source>
</evidence>
<feature type="region of interest" description="Disordered" evidence="16">
    <location>
        <begin position="524"/>
        <end position="548"/>
    </location>
</feature>
<keyword evidence="5" id="KW-0677">Repeat</keyword>
<evidence type="ECO:0000256" key="15">
    <source>
        <dbReference type="SAM" id="Coils"/>
    </source>
</evidence>
<protein>
    <recommendedName>
        <fullName evidence="14">Circadian locomoter output cycles protein kaput</fullName>
    </recommendedName>
</protein>
<dbReference type="GO" id="GO:1990513">
    <property type="term" value="C:CLOCK-BMAL transcription complex"/>
    <property type="evidence" value="ECO:0007669"/>
    <property type="project" value="TreeGrafter"/>
</dbReference>
<feature type="region of interest" description="Disordered" evidence="16">
    <location>
        <begin position="1"/>
        <end position="20"/>
    </location>
</feature>
<dbReference type="Ensembl" id="ENSGMOT00000072065.1">
    <property type="protein sequence ID" value="ENSGMOP00000049375.1"/>
    <property type="gene ID" value="ENSGMOG00000004825.2"/>
</dbReference>
<evidence type="ECO:0000259" key="18">
    <source>
        <dbReference type="PROSITE" id="PS50888"/>
    </source>
</evidence>
<reference evidence="19" key="1">
    <citation type="submission" date="2025-08" db="UniProtKB">
        <authorList>
            <consortium name="Ensembl"/>
        </authorList>
    </citation>
    <scope>IDENTIFICATION</scope>
</reference>
<dbReference type="GO" id="GO:0070888">
    <property type="term" value="F:E-box binding"/>
    <property type="evidence" value="ECO:0007669"/>
    <property type="project" value="TreeGrafter"/>
</dbReference>
<evidence type="ECO:0000256" key="2">
    <source>
        <dbReference type="ARBA" id="ARBA00022490"/>
    </source>
</evidence>
<feature type="coiled-coil region" evidence="15">
    <location>
        <begin position="420"/>
        <end position="447"/>
    </location>
</feature>
<evidence type="ECO:0000256" key="5">
    <source>
        <dbReference type="ARBA" id="ARBA00022737"/>
    </source>
</evidence>
<dbReference type="Pfam" id="PF00010">
    <property type="entry name" value="HLH"/>
    <property type="match status" value="1"/>
</dbReference>
<evidence type="ECO:0000313" key="19">
    <source>
        <dbReference type="Ensembl" id="ENSGMOP00000049375.1"/>
    </source>
</evidence>
<dbReference type="InterPro" id="IPR000014">
    <property type="entry name" value="PAS"/>
</dbReference>
<dbReference type="GO" id="GO:0005829">
    <property type="term" value="C:cytosol"/>
    <property type="evidence" value="ECO:0007669"/>
    <property type="project" value="UniProtKB-SubCell"/>
</dbReference>
<evidence type="ECO:0000313" key="20">
    <source>
        <dbReference type="Proteomes" id="UP000694546"/>
    </source>
</evidence>
<dbReference type="SMART" id="SM00086">
    <property type="entry name" value="PAC"/>
    <property type="match status" value="1"/>
</dbReference>
<dbReference type="CDD" id="cd19734">
    <property type="entry name" value="bHLH-PAS_CLOCK"/>
    <property type="match status" value="1"/>
</dbReference>
<dbReference type="SMART" id="SM00353">
    <property type="entry name" value="HLH"/>
    <property type="match status" value="1"/>
</dbReference>
<dbReference type="AlphaFoldDB" id="A0A8C5BMW4"/>
<evidence type="ECO:0000256" key="12">
    <source>
        <dbReference type="ARBA" id="ARBA00023163"/>
    </source>
</evidence>
<dbReference type="InterPro" id="IPR035965">
    <property type="entry name" value="PAS-like_dom_sf"/>
</dbReference>
<dbReference type="PROSITE" id="PS50888">
    <property type="entry name" value="BHLH"/>
    <property type="match status" value="1"/>
</dbReference>
<dbReference type="InterPro" id="IPR047230">
    <property type="entry name" value="CLOCK-like"/>
</dbReference>
<keyword evidence="12" id="KW-0804">Transcription</keyword>
<dbReference type="Gene3D" id="3.30.450.20">
    <property type="entry name" value="PAS domain"/>
    <property type="match status" value="2"/>
</dbReference>
<dbReference type="GO" id="GO:0000981">
    <property type="term" value="F:DNA-binding transcription factor activity, RNA polymerase II-specific"/>
    <property type="evidence" value="ECO:0007669"/>
    <property type="project" value="InterPro"/>
</dbReference>
<dbReference type="Gene3D" id="4.10.280.10">
    <property type="entry name" value="Helix-loop-helix DNA-binding domain"/>
    <property type="match status" value="1"/>
</dbReference>
<dbReference type="GO" id="GO:0006974">
    <property type="term" value="P:DNA damage response"/>
    <property type="evidence" value="ECO:0007669"/>
    <property type="project" value="UniProtKB-KW"/>
</dbReference>
<evidence type="ECO:0000256" key="13">
    <source>
        <dbReference type="ARBA" id="ARBA00023242"/>
    </source>
</evidence>
<dbReference type="InterPro" id="IPR013767">
    <property type="entry name" value="PAS_fold"/>
</dbReference>
<evidence type="ECO:0000256" key="11">
    <source>
        <dbReference type="ARBA" id="ARBA00023159"/>
    </source>
</evidence>
<dbReference type="SUPFAM" id="SSF47459">
    <property type="entry name" value="HLH, helix-loop-helix DNA-binding domain"/>
    <property type="match status" value="1"/>
</dbReference>
<keyword evidence="4" id="KW-0597">Phosphoprotein</keyword>
<evidence type="ECO:0000256" key="4">
    <source>
        <dbReference type="ARBA" id="ARBA00022553"/>
    </source>
</evidence>
<dbReference type="InterPro" id="IPR036638">
    <property type="entry name" value="HLH_DNA-bd_sf"/>
</dbReference>
<reference evidence="19" key="2">
    <citation type="submission" date="2025-09" db="UniProtKB">
        <authorList>
            <consortium name="Ensembl"/>
        </authorList>
    </citation>
    <scope>IDENTIFICATION</scope>
</reference>
<dbReference type="PANTHER" id="PTHR46055:SF2">
    <property type="entry name" value="CIRCADIAN LOCOMOTER OUTPUT CYCLES PROTEIN KAPUT"/>
    <property type="match status" value="1"/>
</dbReference>
<keyword evidence="3" id="KW-1017">Isopeptide bond</keyword>
<dbReference type="PANTHER" id="PTHR46055">
    <property type="entry name" value="CIRCADIAN LOCOMOTER OUTPUT CYCLES PROTEIN KAPUT"/>
    <property type="match status" value="1"/>
</dbReference>
<dbReference type="GeneTree" id="ENSGT00940000157580"/>
<accession>A0A8C5BMW4</accession>
<evidence type="ECO:0000256" key="16">
    <source>
        <dbReference type="SAM" id="MobiDB-lite"/>
    </source>
</evidence>
<dbReference type="Pfam" id="PF00989">
    <property type="entry name" value="PAS"/>
    <property type="match status" value="1"/>
</dbReference>
<keyword evidence="2" id="KW-0963">Cytoplasm</keyword>
<keyword evidence="8" id="KW-0805">Transcription regulation</keyword>
<keyword evidence="10" id="KW-0238">DNA-binding</keyword>
<keyword evidence="7" id="KW-0832">Ubl conjugation</keyword>
<evidence type="ECO:0000256" key="3">
    <source>
        <dbReference type="ARBA" id="ARBA00022499"/>
    </source>
</evidence>
<evidence type="ECO:0000256" key="1">
    <source>
        <dbReference type="ARBA" id="ARBA00004514"/>
    </source>
</evidence>
<evidence type="ECO:0000256" key="6">
    <source>
        <dbReference type="ARBA" id="ARBA00022763"/>
    </source>
</evidence>
<dbReference type="Pfam" id="PF14598">
    <property type="entry name" value="PAS_11"/>
    <property type="match status" value="1"/>
</dbReference>
<keyword evidence="13" id="KW-0539">Nucleus</keyword>
<keyword evidence="9" id="KW-0090">Biological rhythms</keyword>
<dbReference type="Proteomes" id="UP000694546">
    <property type="component" value="Chromosome 3"/>
</dbReference>
<feature type="domain" description="PAS" evidence="17">
    <location>
        <begin position="260"/>
        <end position="307"/>
    </location>
</feature>